<feature type="region of interest" description="Disordered" evidence="1">
    <location>
        <begin position="597"/>
        <end position="692"/>
    </location>
</feature>
<sequence>MAYKGKDPLRAELEEEDYSHYLKILIQSDHDMSYPDPFHVLLMKSRRKVIEQMGEISCSKIGDPEHDLYVDRLLLHTYAAHMAGLVVSAVCARRMEFEKRWPKRNWQWGMRSWFERNWILYYPDEHVHLFSRYTHFLEELEGREGSRSPIAEPVWQVSVSEEEMEQSGNSDDEKAVNSDEDPSLQIRLVRVCDENILDEFREISQLEMIRKLQFGTFTVKRTSDITWQEWKIMERLGLLHYYFRVNMYIIPYDAIIYFLCRAFVSSEDILLYHTPEGNVVEITWQMVADAYGHPYDKLDSIFVEGCSTHDLVERSPKRMYEMNVTNQRRILDGGETRDCVPELVFERKRYDGTSVSFVTNMEAEVIFCNTRSGRYSYPMVYQMMLALDGFQVNWAHAILYGIRTEVAFLQRVAKRCRSNRSHKEEEDDSLWRMDWGPTLVPILFYHRRLLFPVSQWDTIERSWKAIKDNKGPSYSSLHDMRAVFDVLFSDGYNYDAEVENLRRNVDTSTSSLMDNSRLRKEDYDRDRRVLSVTTTSPRSGRLEDREDIEEVQENEEVEDQIKCEERRFMELEGEQSPNTRRLQMAAERLTVKIRRGSTTSTMAVDGGHGGHGLESSDSEYPAFPVDENVYNTSRDSPQGSDYRGDEGKSSSRKGTNDLNAIEKLDEEYSPPGKSITPQRSLDDNDEKEKFPEDVPDREVCAMKEEMHVDDENSNGAYHDQKPLEPVVSAVNEDGRSSITLESCIHEEFSRRYEEFCSSAVTYLFDSKGKRTLTEEELQQYHEGLLDQLGWTDKVRGKLEHFKSQAENFYENLRQEFPVKAGSSDNSSQCNRNSAASKGGFALEIFRTATQTTIYAVESIIFHLAKEEVGKGNKDV</sequence>
<protein>
    <submittedName>
        <fullName evidence="2">Uncharacterized protein</fullName>
    </submittedName>
</protein>
<keyword evidence="3" id="KW-1185">Reference proteome</keyword>
<evidence type="ECO:0000256" key="1">
    <source>
        <dbReference type="SAM" id="MobiDB-lite"/>
    </source>
</evidence>
<dbReference type="EMBL" id="JBHFFA010000004">
    <property type="protein sequence ID" value="KAL2631071.1"/>
    <property type="molecule type" value="Genomic_DNA"/>
</dbReference>
<feature type="compositionally biased region" description="Basic and acidic residues" evidence="1">
    <location>
        <begin position="680"/>
        <end position="692"/>
    </location>
</feature>
<evidence type="ECO:0000313" key="3">
    <source>
        <dbReference type="Proteomes" id="UP001605036"/>
    </source>
</evidence>
<organism evidence="2 3">
    <name type="scientific">Riccia fluitans</name>
    <dbReference type="NCBI Taxonomy" id="41844"/>
    <lineage>
        <taxon>Eukaryota</taxon>
        <taxon>Viridiplantae</taxon>
        <taxon>Streptophyta</taxon>
        <taxon>Embryophyta</taxon>
        <taxon>Marchantiophyta</taxon>
        <taxon>Marchantiopsida</taxon>
        <taxon>Marchantiidae</taxon>
        <taxon>Marchantiales</taxon>
        <taxon>Ricciaceae</taxon>
        <taxon>Riccia</taxon>
    </lineage>
</organism>
<gene>
    <name evidence="2" type="ORF">R1flu_015757</name>
</gene>
<accession>A0ABD1YKB9</accession>
<comment type="caution">
    <text evidence="2">The sequence shown here is derived from an EMBL/GenBank/DDBJ whole genome shotgun (WGS) entry which is preliminary data.</text>
</comment>
<reference evidence="2 3" key="1">
    <citation type="submission" date="2024-09" db="EMBL/GenBank/DDBJ databases">
        <title>Chromosome-scale assembly of Riccia fluitans.</title>
        <authorList>
            <person name="Paukszto L."/>
            <person name="Sawicki J."/>
            <person name="Karawczyk K."/>
            <person name="Piernik-Szablinska J."/>
            <person name="Szczecinska M."/>
            <person name="Mazdziarz M."/>
        </authorList>
    </citation>
    <scope>NUCLEOTIDE SEQUENCE [LARGE SCALE GENOMIC DNA]</scope>
    <source>
        <strain evidence="2">Rf_01</strain>
        <tissue evidence="2">Aerial parts of the thallus</tissue>
    </source>
</reference>
<dbReference type="AlphaFoldDB" id="A0ABD1YKB9"/>
<dbReference type="Proteomes" id="UP001605036">
    <property type="component" value="Unassembled WGS sequence"/>
</dbReference>
<feature type="compositionally biased region" description="Polar residues" evidence="1">
    <location>
        <begin position="629"/>
        <end position="639"/>
    </location>
</feature>
<proteinExistence type="predicted"/>
<evidence type="ECO:0000313" key="2">
    <source>
        <dbReference type="EMBL" id="KAL2631071.1"/>
    </source>
</evidence>
<name>A0ABD1YKB9_9MARC</name>